<reference evidence="2 3" key="1">
    <citation type="submission" date="2023-09" db="EMBL/GenBank/DDBJ databases">
        <title>Multi-omics analysis of a traditional fermented food reveals byproduct-associated fungal strains for waste-to-food upcycling.</title>
        <authorList>
            <consortium name="Lawrence Berkeley National Laboratory"/>
            <person name="Rekdal V.M."/>
            <person name="Villalobos-Escobedo J.M."/>
            <person name="Rodriguez-Valeron N."/>
            <person name="Garcia M.O."/>
            <person name="Vasquez D.P."/>
            <person name="Damayanti I."/>
            <person name="Sorensen P.M."/>
            <person name="Baidoo E.E."/>
            <person name="De Carvalho A.C."/>
            <person name="Riley R."/>
            <person name="Lipzen A."/>
            <person name="He G."/>
            <person name="Yan M."/>
            <person name="Haridas S."/>
            <person name="Daum C."/>
            <person name="Yoshinaga Y."/>
            <person name="Ng V."/>
            <person name="Grigoriev I.V."/>
            <person name="Munk R."/>
            <person name="Nuraida L."/>
            <person name="Wijaya C.H."/>
            <person name="Morales P.-C."/>
            <person name="Keasling J.D."/>
        </authorList>
    </citation>
    <scope>NUCLEOTIDE SEQUENCE [LARGE SCALE GENOMIC DNA]</scope>
    <source>
        <strain evidence="2 3">FGSC 2613</strain>
    </source>
</reference>
<dbReference type="Proteomes" id="UP001451303">
    <property type="component" value="Unassembled WGS sequence"/>
</dbReference>
<feature type="domain" description="DUF8021" evidence="1">
    <location>
        <begin position="97"/>
        <end position="173"/>
    </location>
</feature>
<organism evidence="2 3">
    <name type="scientific">Neurospora intermedia</name>
    <dbReference type="NCBI Taxonomy" id="5142"/>
    <lineage>
        <taxon>Eukaryota</taxon>
        <taxon>Fungi</taxon>
        <taxon>Dikarya</taxon>
        <taxon>Ascomycota</taxon>
        <taxon>Pezizomycotina</taxon>
        <taxon>Sordariomycetes</taxon>
        <taxon>Sordariomycetidae</taxon>
        <taxon>Sordariales</taxon>
        <taxon>Sordariaceae</taxon>
        <taxon>Neurospora</taxon>
    </lineage>
</organism>
<protein>
    <recommendedName>
        <fullName evidence="1">DUF8021 domain-containing protein</fullName>
    </recommendedName>
</protein>
<keyword evidence="3" id="KW-1185">Reference proteome</keyword>
<evidence type="ECO:0000313" key="3">
    <source>
        <dbReference type="Proteomes" id="UP001451303"/>
    </source>
</evidence>
<sequence length="173" mass="19347">MPLSLFSWCRFNVLKPETTIDSPYASGIANVDPLLTSSSPEYRENYKQRDINTSVLTTPLKIDYTDTLSIDVVISRPSIEPQFNATRTLAYVGAEDCGNGNFELPYGTPCARLEGSVYYTEKCQFVSLNGETITDRRYLIDEGLRAVSVFSKGGSDGTLLDIHEFRLVQVKLR</sequence>
<evidence type="ECO:0000259" key="1">
    <source>
        <dbReference type="Pfam" id="PF26061"/>
    </source>
</evidence>
<dbReference type="Pfam" id="PF26061">
    <property type="entry name" value="DUF8021"/>
    <property type="match status" value="1"/>
</dbReference>
<dbReference type="EMBL" id="JAVLET010000002">
    <property type="protein sequence ID" value="KAL0474016.1"/>
    <property type="molecule type" value="Genomic_DNA"/>
</dbReference>
<evidence type="ECO:0000313" key="2">
    <source>
        <dbReference type="EMBL" id="KAL0474016.1"/>
    </source>
</evidence>
<dbReference type="InterPro" id="IPR058334">
    <property type="entry name" value="DUF8021"/>
</dbReference>
<proteinExistence type="predicted"/>
<comment type="caution">
    <text evidence="2">The sequence shown here is derived from an EMBL/GenBank/DDBJ whole genome shotgun (WGS) entry which is preliminary data.</text>
</comment>
<gene>
    <name evidence="2" type="ORF">QR685DRAFT_570000</name>
</gene>
<accession>A0ABR3DMW7</accession>
<name>A0ABR3DMW7_NEUIN</name>